<gene>
    <name evidence="1" type="ORF">MRATA1EN22A_LOCUS20303</name>
</gene>
<name>A0AC59ZMT5_RANTA</name>
<sequence length="171" mass="18361">MFLPGHQEGVESGPPVGLVRGLGLQRPPLGSGLKPVPVVSSWHRPRDLALLQNVLAPLPPVASSSAHVLSVPRLRRLHALRALSPGIRPRDSPVCSSRASCRCEARAADACVLRELSPTDSLQPRQLIWKRPPHHLDPSIRALRSGPSFHSTLAASPSVTPPPLALLYAKE</sequence>
<evidence type="ECO:0000313" key="2">
    <source>
        <dbReference type="Proteomes" id="UP001162501"/>
    </source>
</evidence>
<protein>
    <submittedName>
        <fullName evidence="1">Uncharacterized protein</fullName>
    </submittedName>
</protein>
<reference evidence="1" key="2">
    <citation type="submission" date="2025-03" db="EMBL/GenBank/DDBJ databases">
        <authorList>
            <consortium name="ELIXIR-Norway"/>
            <consortium name="Elixir Norway"/>
        </authorList>
    </citation>
    <scope>NUCLEOTIDE SEQUENCE</scope>
</reference>
<proteinExistence type="predicted"/>
<organism evidence="1 2">
    <name type="scientific">Rangifer tarandus platyrhynchus</name>
    <name type="common">Svalbard reindeer</name>
    <dbReference type="NCBI Taxonomy" id="3082113"/>
    <lineage>
        <taxon>Eukaryota</taxon>
        <taxon>Metazoa</taxon>
        <taxon>Chordata</taxon>
        <taxon>Craniata</taxon>
        <taxon>Vertebrata</taxon>
        <taxon>Euteleostomi</taxon>
        <taxon>Mammalia</taxon>
        <taxon>Eutheria</taxon>
        <taxon>Laurasiatheria</taxon>
        <taxon>Artiodactyla</taxon>
        <taxon>Ruminantia</taxon>
        <taxon>Pecora</taxon>
        <taxon>Cervidae</taxon>
        <taxon>Odocoileinae</taxon>
        <taxon>Rangifer</taxon>
    </lineage>
</organism>
<accession>A0AC59ZMT5</accession>
<reference evidence="1" key="1">
    <citation type="submission" date="2023-05" db="EMBL/GenBank/DDBJ databases">
        <authorList>
            <consortium name="ELIXIR-Norway"/>
        </authorList>
    </citation>
    <scope>NUCLEOTIDE SEQUENCE</scope>
</reference>
<dbReference type="Proteomes" id="UP001162501">
    <property type="component" value="Chromosome 30"/>
</dbReference>
<dbReference type="EMBL" id="OX596114">
    <property type="protein sequence ID" value="CAN0466272.1"/>
    <property type="molecule type" value="Genomic_DNA"/>
</dbReference>
<evidence type="ECO:0000313" key="1">
    <source>
        <dbReference type="EMBL" id="CAN0466272.1"/>
    </source>
</evidence>